<accession>A0ABU0C1R0</accession>
<evidence type="ECO:0000256" key="2">
    <source>
        <dbReference type="ARBA" id="ARBA00009765"/>
    </source>
</evidence>
<dbReference type="SUPFAM" id="SSF143865">
    <property type="entry name" value="CorA soluble domain-like"/>
    <property type="match status" value="1"/>
</dbReference>
<keyword evidence="3 6" id="KW-0812">Transmembrane</keyword>
<dbReference type="RefSeq" id="WP_307152736.1">
    <property type="nucleotide sequence ID" value="NZ_JAUSUK010000001.1"/>
</dbReference>
<dbReference type="Proteomes" id="UP001230253">
    <property type="component" value="Unassembled WGS sequence"/>
</dbReference>
<dbReference type="EMBL" id="JAUSUK010000001">
    <property type="protein sequence ID" value="MDQ0324446.1"/>
    <property type="molecule type" value="Genomic_DNA"/>
</dbReference>
<sequence>MLQIYKTQGDRLVPVDGADLTAPPSEDTARTPLWIDLLDPTPAEAATVENYIGIEIPAVADLEEIEPSSRLYAEEGAVFMTVTTVVGVQSGEPAKTPVAFILRNGHLVTVRYAEPRQFRTFLAQAQKGTGERYDTAEAIMLGLLEAQVNWLADLLELIGHDIDSMSQGVFQSKVKKVSRKTADLRSTMGEIGRQGDLLSLVRESLVSLSRLLTYHHTLSPRTKGDKAEKADKEARNRTRILVRDAQSLSEHASFLSTKLSFMLDATLGLINLEQNQIIKIFSVVAVIFVPPTLVASIYGMNFQGMPELDWSFGYPFALILMLVSAGLPLLYFKRRGWL</sequence>
<evidence type="ECO:0000256" key="4">
    <source>
        <dbReference type="ARBA" id="ARBA00022989"/>
    </source>
</evidence>
<gene>
    <name evidence="7" type="ORF">J2R99_000295</name>
</gene>
<dbReference type="InterPro" id="IPR050829">
    <property type="entry name" value="CorA_MIT"/>
</dbReference>
<dbReference type="CDD" id="cd12837">
    <property type="entry name" value="EcCorA-like_u1"/>
    <property type="match status" value="1"/>
</dbReference>
<keyword evidence="8" id="KW-1185">Reference proteome</keyword>
<comment type="subcellular location">
    <subcellularLocation>
        <location evidence="1">Membrane</location>
        <topology evidence="1">Multi-pass membrane protein</topology>
    </subcellularLocation>
</comment>
<evidence type="ECO:0000256" key="6">
    <source>
        <dbReference type="SAM" id="Phobius"/>
    </source>
</evidence>
<dbReference type="SUPFAM" id="SSF144083">
    <property type="entry name" value="Magnesium transport protein CorA, transmembrane region"/>
    <property type="match status" value="1"/>
</dbReference>
<protein>
    <submittedName>
        <fullName evidence="7">Magnesium transporter</fullName>
    </submittedName>
</protein>
<comment type="caution">
    <text evidence="7">The sequence shown here is derived from an EMBL/GenBank/DDBJ whole genome shotgun (WGS) entry which is preliminary data.</text>
</comment>
<evidence type="ECO:0000313" key="8">
    <source>
        <dbReference type="Proteomes" id="UP001230253"/>
    </source>
</evidence>
<evidence type="ECO:0000256" key="5">
    <source>
        <dbReference type="ARBA" id="ARBA00023136"/>
    </source>
</evidence>
<keyword evidence="4 6" id="KW-1133">Transmembrane helix</keyword>
<reference evidence="7 8" key="1">
    <citation type="submission" date="2023-07" db="EMBL/GenBank/DDBJ databases">
        <title>Genomic Encyclopedia of Type Strains, Phase IV (KMG-IV): sequencing the most valuable type-strain genomes for metagenomic binning, comparative biology and taxonomic classification.</title>
        <authorList>
            <person name="Goeker M."/>
        </authorList>
    </citation>
    <scope>NUCLEOTIDE SEQUENCE [LARGE SCALE GENOMIC DNA]</scope>
    <source>
        <strain evidence="7 8">DSM 11549</strain>
    </source>
</reference>
<feature type="transmembrane region" description="Helical" evidence="6">
    <location>
        <begin position="280"/>
        <end position="300"/>
    </location>
</feature>
<dbReference type="PANTHER" id="PTHR47685:SF1">
    <property type="entry name" value="MAGNESIUM TRANSPORT PROTEIN CORA"/>
    <property type="match status" value="1"/>
</dbReference>
<organism evidence="7 8">
    <name type="scientific">Rhodopseudomonas julia</name>
    <dbReference type="NCBI Taxonomy" id="200617"/>
    <lineage>
        <taxon>Bacteria</taxon>
        <taxon>Pseudomonadati</taxon>
        <taxon>Pseudomonadota</taxon>
        <taxon>Alphaproteobacteria</taxon>
        <taxon>Hyphomicrobiales</taxon>
        <taxon>Nitrobacteraceae</taxon>
        <taxon>Rhodopseudomonas</taxon>
    </lineage>
</organism>
<proteinExistence type="inferred from homology"/>
<dbReference type="Gene3D" id="1.20.58.340">
    <property type="entry name" value="Magnesium transport protein CorA, transmembrane region"/>
    <property type="match status" value="2"/>
</dbReference>
<dbReference type="InterPro" id="IPR002523">
    <property type="entry name" value="MgTranspt_CorA/ZnTranspt_ZntB"/>
</dbReference>
<dbReference type="PANTHER" id="PTHR47685">
    <property type="entry name" value="MAGNESIUM TRANSPORT PROTEIN CORA"/>
    <property type="match status" value="1"/>
</dbReference>
<dbReference type="InterPro" id="IPR045861">
    <property type="entry name" value="CorA_cytoplasmic_dom"/>
</dbReference>
<evidence type="ECO:0000256" key="3">
    <source>
        <dbReference type="ARBA" id="ARBA00022692"/>
    </source>
</evidence>
<dbReference type="InterPro" id="IPR045863">
    <property type="entry name" value="CorA_TM1_TM2"/>
</dbReference>
<keyword evidence="5 6" id="KW-0472">Membrane</keyword>
<feature type="transmembrane region" description="Helical" evidence="6">
    <location>
        <begin position="312"/>
        <end position="332"/>
    </location>
</feature>
<dbReference type="Pfam" id="PF01544">
    <property type="entry name" value="CorA"/>
    <property type="match status" value="1"/>
</dbReference>
<dbReference type="Gene3D" id="3.30.460.20">
    <property type="entry name" value="CorA soluble domain-like"/>
    <property type="match status" value="1"/>
</dbReference>
<name>A0ABU0C1R0_9BRAD</name>
<evidence type="ECO:0000256" key="1">
    <source>
        <dbReference type="ARBA" id="ARBA00004141"/>
    </source>
</evidence>
<comment type="similarity">
    <text evidence="2">Belongs to the CorA metal ion transporter (MIT) (TC 1.A.35) family.</text>
</comment>
<evidence type="ECO:0000313" key="7">
    <source>
        <dbReference type="EMBL" id="MDQ0324446.1"/>
    </source>
</evidence>